<evidence type="ECO:0000259" key="15">
    <source>
        <dbReference type="Pfam" id="PF17760"/>
    </source>
</evidence>
<dbReference type="GO" id="GO:0005737">
    <property type="term" value="C:cytoplasm"/>
    <property type="evidence" value="ECO:0007669"/>
    <property type="project" value="UniProtKB-SubCell"/>
</dbReference>
<keyword evidence="11" id="KW-0267">Excision nuclease</keyword>
<feature type="domain" description="UvrA DNA-binding" evidence="14">
    <location>
        <begin position="219"/>
        <end position="307"/>
    </location>
</feature>
<dbReference type="EMBL" id="UINC01130641">
    <property type="protein sequence ID" value="SVD11829.1"/>
    <property type="molecule type" value="Genomic_DNA"/>
</dbReference>
<dbReference type="GO" id="GO:0005524">
    <property type="term" value="F:ATP binding"/>
    <property type="evidence" value="ECO:0007669"/>
    <property type="project" value="UniProtKB-KW"/>
</dbReference>
<evidence type="ECO:0000256" key="11">
    <source>
        <dbReference type="ARBA" id="ARBA00022881"/>
    </source>
</evidence>
<dbReference type="Gene3D" id="3.40.50.300">
    <property type="entry name" value="P-loop containing nucleotide triphosphate hydrolases"/>
    <property type="match status" value="1"/>
</dbReference>
<feature type="non-terminal residue" evidence="16">
    <location>
        <position position="309"/>
    </location>
</feature>
<keyword evidence="12" id="KW-0238">DNA-binding</keyword>
<keyword evidence="8" id="KW-0863">Zinc-finger</keyword>
<evidence type="ECO:0000313" key="16">
    <source>
        <dbReference type="EMBL" id="SVD11829.1"/>
    </source>
</evidence>
<keyword evidence="9" id="KW-0862">Zinc</keyword>
<sequence length="309" mass="34039">PDVDQIGGLAPTISISQKTGGANPRSTVGTVTEIHDYLRVLFARCGTPHCTECGSEIGAQTRDQIVGRVAALPANSRLHLLAPVVDNRRGEYHDLFEEMHRDGFLRARVDGQIYSLDTPPELDRYARHTIEIVVDRLVLRGDVQSRLEEAVDNALRLGEGSLIVAIEGEDDRLLSANFDCVKCGVSFVEPTPQMFSFNNPSGMCGDCSGLGTRVLMSEKLLVPDSDKSILDGAVEPLGDVKSNRWRYHLYEGVAEHLGFALDAPWSGLTEKQKKGFLHGLGDKKLDFNYTNQSGNTWTHRDRYEGALDS</sequence>
<evidence type="ECO:0008006" key="17">
    <source>
        <dbReference type="Google" id="ProtNLM"/>
    </source>
</evidence>
<protein>
    <recommendedName>
        <fullName evidence="17">UvrA interaction domain-containing protein</fullName>
    </recommendedName>
</protein>
<dbReference type="PANTHER" id="PTHR43152">
    <property type="entry name" value="UVRABC SYSTEM PROTEIN A"/>
    <property type="match status" value="1"/>
</dbReference>
<evidence type="ECO:0000256" key="5">
    <source>
        <dbReference type="ARBA" id="ARBA00022741"/>
    </source>
</evidence>
<keyword evidence="13" id="KW-0234">DNA repair</keyword>
<evidence type="ECO:0000256" key="2">
    <source>
        <dbReference type="ARBA" id="ARBA00022490"/>
    </source>
</evidence>
<dbReference type="Gene3D" id="1.10.8.280">
    <property type="entry name" value="ABC transporter ATPase domain-like"/>
    <property type="match status" value="1"/>
</dbReference>
<keyword evidence="10" id="KW-0067">ATP-binding</keyword>
<dbReference type="Pfam" id="PF17760">
    <property type="entry name" value="UvrA_inter"/>
    <property type="match status" value="1"/>
</dbReference>
<dbReference type="GO" id="GO:0003677">
    <property type="term" value="F:DNA binding"/>
    <property type="evidence" value="ECO:0007669"/>
    <property type="project" value="UniProtKB-KW"/>
</dbReference>
<dbReference type="InterPro" id="IPR041552">
    <property type="entry name" value="UvrA_DNA-bd"/>
</dbReference>
<organism evidence="16">
    <name type="scientific">marine metagenome</name>
    <dbReference type="NCBI Taxonomy" id="408172"/>
    <lineage>
        <taxon>unclassified sequences</taxon>
        <taxon>metagenomes</taxon>
        <taxon>ecological metagenomes</taxon>
    </lineage>
</organism>
<reference evidence="16" key="1">
    <citation type="submission" date="2018-05" db="EMBL/GenBank/DDBJ databases">
        <authorList>
            <person name="Lanie J.A."/>
            <person name="Ng W.-L."/>
            <person name="Kazmierczak K.M."/>
            <person name="Andrzejewski T.M."/>
            <person name="Davidsen T.M."/>
            <person name="Wayne K.J."/>
            <person name="Tettelin H."/>
            <person name="Glass J.I."/>
            <person name="Rusch D."/>
            <person name="Podicherti R."/>
            <person name="Tsui H.-C.T."/>
            <person name="Winkler M.E."/>
        </authorList>
    </citation>
    <scope>NUCLEOTIDE SEQUENCE</scope>
</reference>
<evidence type="ECO:0000259" key="14">
    <source>
        <dbReference type="Pfam" id="PF17755"/>
    </source>
</evidence>
<name>A0A382SPJ3_9ZZZZ</name>
<feature type="non-terminal residue" evidence="16">
    <location>
        <position position="1"/>
    </location>
</feature>
<keyword evidence="3" id="KW-0479">Metal-binding</keyword>
<keyword evidence="2" id="KW-0963">Cytoplasm</keyword>
<evidence type="ECO:0000256" key="3">
    <source>
        <dbReference type="ARBA" id="ARBA00022723"/>
    </source>
</evidence>
<evidence type="ECO:0000256" key="1">
    <source>
        <dbReference type="ARBA" id="ARBA00004496"/>
    </source>
</evidence>
<dbReference type="GO" id="GO:0004518">
    <property type="term" value="F:nuclease activity"/>
    <property type="evidence" value="ECO:0007669"/>
    <property type="project" value="UniProtKB-KW"/>
</dbReference>
<evidence type="ECO:0000256" key="4">
    <source>
        <dbReference type="ARBA" id="ARBA00022737"/>
    </source>
</evidence>
<dbReference type="PANTHER" id="PTHR43152:SF3">
    <property type="entry name" value="UVRABC SYSTEM PROTEIN A"/>
    <property type="match status" value="1"/>
</dbReference>
<keyword evidence="5" id="KW-0547">Nucleotide-binding</keyword>
<dbReference type="Gene3D" id="1.20.1580.10">
    <property type="entry name" value="ABC transporter ATPase like domain"/>
    <property type="match status" value="1"/>
</dbReference>
<proteinExistence type="predicted"/>
<dbReference type="Gene3D" id="3.30.190.20">
    <property type="match status" value="1"/>
</dbReference>
<keyword evidence="4" id="KW-0677">Repeat</keyword>
<evidence type="ECO:0000256" key="12">
    <source>
        <dbReference type="ARBA" id="ARBA00023125"/>
    </source>
</evidence>
<accession>A0A382SPJ3</accession>
<dbReference type="InterPro" id="IPR041102">
    <property type="entry name" value="UvrA_inter"/>
</dbReference>
<evidence type="ECO:0000256" key="6">
    <source>
        <dbReference type="ARBA" id="ARBA00022763"/>
    </source>
</evidence>
<dbReference type="Pfam" id="PF17755">
    <property type="entry name" value="UvrA_DNA-bind"/>
    <property type="match status" value="1"/>
</dbReference>
<evidence type="ECO:0000256" key="9">
    <source>
        <dbReference type="ARBA" id="ARBA00022833"/>
    </source>
</evidence>
<dbReference type="GO" id="GO:0006281">
    <property type="term" value="P:DNA repair"/>
    <property type="evidence" value="ECO:0007669"/>
    <property type="project" value="UniProtKB-KW"/>
</dbReference>
<dbReference type="AlphaFoldDB" id="A0A382SPJ3"/>
<dbReference type="GO" id="GO:0008270">
    <property type="term" value="F:zinc ion binding"/>
    <property type="evidence" value="ECO:0007669"/>
    <property type="project" value="UniProtKB-KW"/>
</dbReference>
<keyword evidence="6" id="KW-0227">DNA damage</keyword>
<evidence type="ECO:0000256" key="10">
    <source>
        <dbReference type="ARBA" id="ARBA00022840"/>
    </source>
</evidence>
<feature type="domain" description="UvrA interaction" evidence="15">
    <location>
        <begin position="60"/>
        <end position="166"/>
    </location>
</feature>
<gene>
    <name evidence="16" type="ORF">METZ01_LOCUS364683</name>
</gene>
<keyword evidence="7" id="KW-0228">DNA excision</keyword>
<comment type="subcellular location">
    <subcellularLocation>
        <location evidence="1">Cytoplasm</location>
    </subcellularLocation>
</comment>
<evidence type="ECO:0000256" key="13">
    <source>
        <dbReference type="ARBA" id="ARBA00023204"/>
    </source>
</evidence>
<dbReference type="InterPro" id="IPR027417">
    <property type="entry name" value="P-loop_NTPase"/>
</dbReference>
<evidence type="ECO:0000256" key="7">
    <source>
        <dbReference type="ARBA" id="ARBA00022769"/>
    </source>
</evidence>
<evidence type="ECO:0000256" key="8">
    <source>
        <dbReference type="ARBA" id="ARBA00022771"/>
    </source>
</evidence>